<dbReference type="InterPro" id="IPR000859">
    <property type="entry name" value="CUB_dom"/>
</dbReference>
<feature type="region of interest" description="Disordered" evidence="5">
    <location>
        <begin position="288"/>
        <end position="326"/>
    </location>
</feature>
<dbReference type="FunFam" id="2.60.120.290:FF:000005">
    <property type="entry name" value="Procollagen C-endopeptidase enhancer 1"/>
    <property type="match status" value="4"/>
</dbReference>
<dbReference type="InterPro" id="IPR001314">
    <property type="entry name" value="Peptidase_S1A"/>
</dbReference>
<feature type="domain" description="CUB" evidence="7">
    <location>
        <begin position="861"/>
        <end position="971"/>
    </location>
</feature>
<dbReference type="InterPro" id="IPR043504">
    <property type="entry name" value="Peptidase_S1_PA_chymotrypsin"/>
</dbReference>
<dbReference type="InterPro" id="IPR035914">
    <property type="entry name" value="Sperma_CUB_dom_sf"/>
</dbReference>
<dbReference type="GO" id="GO:0004252">
    <property type="term" value="F:serine-type endopeptidase activity"/>
    <property type="evidence" value="ECO:0007669"/>
    <property type="project" value="InterPro"/>
</dbReference>
<dbReference type="PANTHER" id="PTHR24251:SF37">
    <property type="entry name" value="CUB DOMAIN-CONTAINING PROTEIN"/>
    <property type="match status" value="1"/>
</dbReference>
<dbReference type="CDD" id="cd00041">
    <property type="entry name" value="CUB"/>
    <property type="match status" value="6"/>
</dbReference>
<feature type="domain" description="CUB" evidence="7">
    <location>
        <begin position="171"/>
        <end position="282"/>
    </location>
</feature>
<evidence type="ECO:0000256" key="1">
    <source>
        <dbReference type="ARBA" id="ARBA00022737"/>
    </source>
</evidence>
<keyword evidence="10" id="KW-1185">Reference proteome</keyword>
<accession>A0AAW2B624</accession>
<dbReference type="PRINTS" id="PR00722">
    <property type="entry name" value="CHYMOTRYPSIN"/>
</dbReference>
<dbReference type="FunFam" id="2.40.10.10:FF:000165">
    <property type="entry name" value="Trypsin-like serine protease"/>
    <property type="match status" value="1"/>
</dbReference>
<dbReference type="PROSITE" id="PS00134">
    <property type="entry name" value="TRYPSIN_HIS"/>
    <property type="match status" value="1"/>
</dbReference>
<dbReference type="AlphaFoldDB" id="A0AAW2B624"/>
<evidence type="ECO:0000256" key="4">
    <source>
        <dbReference type="RuleBase" id="RU363034"/>
    </source>
</evidence>
<dbReference type="PROSITE" id="PS50240">
    <property type="entry name" value="TRYPSIN_DOM"/>
    <property type="match status" value="1"/>
</dbReference>
<keyword evidence="4" id="KW-0378">Hydrolase</keyword>
<feature type="domain" description="CUB" evidence="7">
    <location>
        <begin position="982"/>
        <end position="1092"/>
    </location>
</feature>
<dbReference type="Gene3D" id="2.60.120.290">
    <property type="entry name" value="Spermadhesin, CUB domain"/>
    <property type="match status" value="6"/>
</dbReference>
<dbReference type="GO" id="GO:0006508">
    <property type="term" value="P:proteolysis"/>
    <property type="evidence" value="ECO:0007669"/>
    <property type="project" value="UniProtKB-KW"/>
</dbReference>
<organism evidence="9 10">
    <name type="scientific">Culter alburnus</name>
    <name type="common">Topmouth culter</name>
    <dbReference type="NCBI Taxonomy" id="194366"/>
    <lineage>
        <taxon>Eukaryota</taxon>
        <taxon>Metazoa</taxon>
        <taxon>Chordata</taxon>
        <taxon>Craniata</taxon>
        <taxon>Vertebrata</taxon>
        <taxon>Euteleostomi</taxon>
        <taxon>Actinopterygii</taxon>
        <taxon>Neopterygii</taxon>
        <taxon>Teleostei</taxon>
        <taxon>Ostariophysi</taxon>
        <taxon>Cypriniformes</taxon>
        <taxon>Xenocyprididae</taxon>
        <taxon>Xenocypridinae</taxon>
        <taxon>Culter</taxon>
    </lineage>
</organism>
<protein>
    <submittedName>
        <fullName evidence="9">Uncharacterized protein</fullName>
    </submittedName>
</protein>
<keyword evidence="1" id="KW-0677">Repeat</keyword>
<proteinExistence type="predicted"/>
<evidence type="ECO:0000256" key="2">
    <source>
        <dbReference type="ARBA" id="ARBA00023157"/>
    </source>
</evidence>
<dbReference type="EMBL" id="JAWDJR010000001">
    <property type="protein sequence ID" value="KAK9981436.1"/>
    <property type="molecule type" value="Genomic_DNA"/>
</dbReference>
<keyword evidence="2" id="KW-1015">Disulfide bond</keyword>
<keyword evidence="6" id="KW-1133">Transmembrane helix</keyword>
<dbReference type="InterPro" id="IPR009003">
    <property type="entry name" value="Peptidase_S1_PA"/>
</dbReference>
<dbReference type="SMART" id="SM00042">
    <property type="entry name" value="CUB"/>
    <property type="match status" value="6"/>
</dbReference>
<keyword evidence="4" id="KW-0720">Serine protease</keyword>
<evidence type="ECO:0000256" key="5">
    <source>
        <dbReference type="SAM" id="MobiDB-lite"/>
    </source>
</evidence>
<keyword evidence="6" id="KW-0812">Transmembrane</keyword>
<reference evidence="9 10" key="1">
    <citation type="submission" date="2024-05" db="EMBL/GenBank/DDBJ databases">
        <title>A high-quality chromosomal-level genome assembly of Topmouth culter (Culter alburnus).</title>
        <authorList>
            <person name="Zhao H."/>
        </authorList>
    </citation>
    <scope>NUCLEOTIDE SEQUENCE [LARGE SCALE GENOMIC DNA]</scope>
    <source>
        <strain evidence="9">CATC2023</strain>
        <tissue evidence="9">Muscle</tissue>
    </source>
</reference>
<feature type="domain" description="CUB" evidence="7">
    <location>
        <begin position="320"/>
        <end position="431"/>
    </location>
</feature>
<comment type="caution">
    <text evidence="3">Lacks conserved residue(s) required for the propagation of feature annotation.</text>
</comment>
<keyword evidence="4" id="KW-0645">Protease</keyword>
<evidence type="ECO:0000256" key="6">
    <source>
        <dbReference type="SAM" id="Phobius"/>
    </source>
</evidence>
<dbReference type="CDD" id="cd00190">
    <property type="entry name" value="Tryp_SPc"/>
    <property type="match status" value="1"/>
</dbReference>
<evidence type="ECO:0000259" key="7">
    <source>
        <dbReference type="PROSITE" id="PS01180"/>
    </source>
</evidence>
<dbReference type="InterPro" id="IPR018114">
    <property type="entry name" value="TRYPSIN_HIS"/>
</dbReference>
<dbReference type="Gene3D" id="2.40.10.10">
    <property type="entry name" value="Trypsin-like serine proteases"/>
    <property type="match status" value="1"/>
</dbReference>
<feature type="transmembrane region" description="Helical" evidence="6">
    <location>
        <begin position="12"/>
        <end position="34"/>
    </location>
</feature>
<dbReference type="Proteomes" id="UP001479290">
    <property type="component" value="Unassembled WGS sequence"/>
</dbReference>
<dbReference type="PROSITE" id="PS00135">
    <property type="entry name" value="TRYPSIN_SER"/>
    <property type="match status" value="1"/>
</dbReference>
<keyword evidence="6" id="KW-0472">Membrane</keyword>
<name>A0AAW2B624_CULAL</name>
<dbReference type="Pfam" id="PF00431">
    <property type="entry name" value="CUB"/>
    <property type="match status" value="6"/>
</dbReference>
<dbReference type="PANTHER" id="PTHR24251">
    <property type="entry name" value="OVOCHYMASE-RELATED"/>
    <property type="match status" value="1"/>
</dbReference>
<comment type="caution">
    <text evidence="9">The sequence shown here is derived from an EMBL/GenBank/DDBJ whole genome shotgun (WGS) entry which is preliminary data.</text>
</comment>
<feature type="domain" description="CUB" evidence="7">
    <location>
        <begin position="442"/>
        <end position="557"/>
    </location>
</feature>
<sequence>MKSKKGLTTLEKSLIFLFVSLTAVSIGLVVVFVIEKNNSSPREDEIDTGCGSLQELTASSGEFSSGNYPSSYDNGMSCSWHITVEANKVIHLWFEDFSIEDSNMCQADFVTLKDELGTIGRYCGYSMPKPIVSLGNSIFVYFDTNDRYTEKGFKALYQAVAPETASEIVGTGGVLQGDRGELLTPGFPAQNYENGALYQWMIRVPDWEKVRLTFTAFDLVPESCGDFVDVYDGASDGAAQLGRFCGNKVPAPVLSSGSSMVVRFKSDSSGTAKGFSATYTIASAPPITTTPTTTIKPTTTGPTTTTPAQTHTPAPEDSGCGSPGKLFGRKGQISSKNYPQAYPANLSCSWDITVDEGFLVKLHITDLAIVGEAGQCGTDKLTVIDSQQSLGTHCGFFLPPVLISVSNNMLLSFQSDARLADRGFSATWEAVYPEDLSDIQGCGGFSQEETGIIKSQNWPMNYPANSMCLWTIRDPKGKTIKLTFTDFDVEEAGILFGQCNDNVVVYDGTQPGAKKYGPFCGSKMPAVIESTTNELVIRFYADYFIEGKGFRAHWTTDSSLPTPTEPPVPPNPWDDITIDWPESCGKPTIPPAVNTRIVNGEPANAHSWPWQVSMQVWRDSEPSPKFGHTCGGTLIHKNWVLTAAHCFIRYADELQRWKMCLGKHNLTFSEPTEQCFNVLGIYRHEGFQYPTVPTVEFDIALVRLDGEVTPTDYVNFACLPSVEEVLPGGKKCYATGWGDETGNSTAPKVAEALNQVALPVVPYDTCKRMDYWWFQVKTSMICCGYTLPDELKSVCQGDSGGPLVCQDSSSAPWEVHGITSFGPIGCVFDKKPSVFTRSSAYLPWIENIIRKDIYDLTGSGCGGLKDLFGTEGMLASMDHLYSYSNKASCQWNIRVPTGKNVYLHFSSFSLEDTTLCLNDKVTISDNIGTLGTHCSTSPPRDLVTAGDTLTISFSSNDKIVDTGFSAVWKAVDPTDIETAVGCGGHFTSQKGELQSPNWPNEYPSQAVCTWTIYIPSATGIHIVFTHFELQAVSLLGQCVDYVEVFDAAGSSQGKFCDTTSPSLTVKGDKATIRFLSNDTNQKKGFQGHWTTDSAVFPKRRI</sequence>
<dbReference type="Pfam" id="PF00089">
    <property type="entry name" value="Trypsin"/>
    <property type="match status" value="1"/>
</dbReference>
<feature type="compositionally biased region" description="Low complexity" evidence="5">
    <location>
        <begin position="288"/>
        <end position="315"/>
    </location>
</feature>
<dbReference type="SUPFAM" id="SSF50494">
    <property type="entry name" value="Trypsin-like serine proteases"/>
    <property type="match status" value="1"/>
</dbReference>
<gene>
    <name evidence="9" type="ORF">ABG768_000968</name>
</gene>
<feature type="domain" description="Peptidase S1" evidence="8">
    <location>
        <begin position="597"/>
        <end position="850"/>
    </location>
</feature>
<dbReference type="SUPFAM" id="SSF49854">
    <property type="entry name" value="Spermadhesin, CUB domain"/>
    <property type="match status" value="6"/>
</dbReference>
<dbReference type="InterPro" id="IPR001254">
    <property type="entry name" value="Trypsin_dom"/>
</dbReference>
<feature type="domain" description="CUB" evidence="7">
    <location>
        <begin position="50"/>
        <end position="160"/>
    </location>
</feature>
<evidence type="ECO:0000256" key="3">
    <source>
        <dbReference type="PROSITE-ProRule" id="PRU00059"/>
    </source>
</evidence>
<dbReference type="InterPro" id="IPR033116">
    <property type="entry name" value="TRYPSIN_SER"/>
</dbReference>
<evidence type="ECO:0000259" key="8">
    <source>
        <dbReference type="PROSITE" id="PS50240"/>
    </source>
</evidence>
<evidence type="ECO:0000313" key="9">
    <source>
        <dbReference type="EMBL" id="KAK9981436.1"/>
    </source>
</evidence>
<dbReference type="PROSITE" id="PS01180">
    <property type="entry name" value="CUB"/>
    <property type="match status" value="6"/>
</dbReference>
<dbReference type="SMART" id="SM00020">
    <property type="entry name" value="Tryp_SPc"/>
    <property type="match status" value="1"/>
</dbReference>
<evidence type="ECO:0000313" key="10">
    <source>
        <dbReference type="Proteomes" id="UP001479290"/>
    </source>
</evidence>
<dbReference type="FunFam" id="2.60.120.290:FF:000013">
    <property type="entry name" value="Membrane frizzled-related protein"/>
    <property type="match status" value="2"/>
</dbReference>